<comment type="caution">
    <text evidence="1">The sequence shown here is derived from an EMBL/GenBank/DDBJ whole genome shotgun (WGS) entry which is preliminary data.</text>
</comment>
<accession>A0A118K6S5</accession>
<dbReference type="PANTHER" id="PTHR31901:SF96">
    <property type="entry name" value="INDOLE-3-ACETIC ACID-AMIDO SYNTHETASE GH3.1-RELATED"/>
    <property type="match status" value="1"/>
</dbReference>
<evidence type="ECO:0000313" key="1">
    <source>
        <dbReference type="EMBL" id="KVI11130.1"/>
    </source>
</evidence>
<dbReference type="PANTHER" id="PTHR31901">
    <property type="entry name" value="GH3 DOMAIN-CONTAINING PROTEIN"/>
    <property type="match status" value="1"/>
</dbReference>
<name>A0A118K6S5_CYNCS</name>
<dbReference type="OMA" id="MNANEIQ"/>
<gene>
    <name evidence="1" type="ORF">Ccrd_010464</name>
</gene>
<dbReference type="STRING" id="59895.A0A118K6S5"/>
<dbReference type="Proteomes" id="UP000243975">
    <property type="component" value="Unassembled WGS sequence"/>
</dbReference>
<dbReference type="InterPro" id="IPR004993">
    <property type="entry name" value="GH3"/>
</dbReference>
<organism evidence="1 2">
    <name type="scientific">Cynara cardunculus var. scolymus</name>
    <name type="common">Globe artichoke</name>
    <name type="synonym">Cynara scolymus</name>
    <dbReference type="NCBI Taxonomy" id="59895"/>
    <lineage>
        <taxon>Eukaryota</taxon>
        <taxon>Viridiplantae</taxon>
        <taxon>Streptophyta</taxon>
        <taxon>Embryophyta</taxon>
        <taxon>Tracheophyta</taxon>
        <taxon>Spermatophyta</taxon>
        <taxon>Magnoliopsida</taxon>
        <taxon>eudicotyledons</taxon>
        <taxon>Gunneridae</taxon>
        <taxon>Pentapetalae</taxon>
        <taxon>asterids</taxon>
        <taxon>campanulids</taxon>
        <taxon>Asterales</taxon>
        <taxon>Asteraceae</taxon>
        <taxon>Carduoideae</taxon>
        <taxon>Cardueae</taxon>
        <taxon>Carduinae</taxon>
        <taxon>Cynara</taxon>
    </lineage>
</organism>
<dbReference type="Pfam" id="PF03321">
    <property type="entry name" value="GH3"/>
    <property type="match status" value="1"/>
</dbReference>
<dbReference type="EMBL" id="LEKV01000894">
    <property type="protein sequence ID" value="KVI11130.1"/>
    <property type="molecule type" value="Genomic_DNA"/>
</dbReference>
<protein>
    <submittedName>
        <fullName evidence="1">GH3 auxin-responsive promoter</fullName>
    </submittedName>
</protein>
<keyword evidence="2" id="KW-1185">Reference proteome</keyword>
<sequence length="84" mass="9404">MTSSTDTDQANVLAAILSRNAKTEYLKLYNLDGATNRETFKSKNPMVTYKDLQPHIQRVVNGDRSPIYIKTLVPGLIDFPCDDA</sequence>
<dbReference type="AlphaFoldDB" id="A0A118K6S5"/>
<reference evidence="1 2" key="1">
    <citation type="journal article" date="2016" name="Sci. Rep.">
        <title>The genome sequence of the outbreeding globe artichoke constructed de novo incorporating a phase-aware low-pass sequencing strategy of F1 progeny.</title>
        <authorList>
            <person name="Scaglione D."/>
            <person name="Reyes-Chin-Wo S."/>
            <person name="Acquadro A."/>
            <person name="Froenicke L."/>
            <person name="Portis E."/>
            <person name="Beitel C."/>
            <person name="Tirone M."/>
            <person name="Mauro R."/>
            <person name="Lo Monaco A."/>
            <person name="Mauromicale G."/>
            <person name="Faccioli P."/>
            <person name="Cattivelli L."/>
            <person name="Rieseberg L."/>
            <person name="Michelmore R."/>
            <person name="Lanteri S."/>
        </authorList>
    </citation>
    <scope>NUCLEOTIDE SEQUENCE [LARGE SCALE GENOMIC DNA]</scope>
    <source>
        <strain evidence="1">2C</strain>
    </source>
</reference>
<dbReference type="GO" id="GO:0016881">
    <property type="term" value="F:acid-amino acid ligase activity"/>
    <property type="evidence" value="ECO:0007669"/>
    <property type="project" value="TreeGrafter"/>
</dbReference>
<dbReference type="GO" id="GO:0005737">
    <property type="term" value="C:cytoplasm"/>
    <property type="evidence" value="ECO:0007669"/>
    <property type="project" value="TreeGrafter"/>
</dbReference>
<evidence type="ECO:0000313" key="2">
    <source>
        <dbReference type="Proteomes" id="UP000243975"/>
    </source>
</evidence>
<proteinExistence type="predicted"/>
<dbReference type="Gramene" id="KVI11130">
    <property type="protein sequence ID" value="KVI11130"/>
    <property type="gene ID" value="Ccrd_010464"/>
</dbReference>